<keyword evidence="1" id="KW-0472">Membrane</keyword>
<feature type="transmembrane region" description="Helical" evidence="1">
    <location>
        <begin position="99"/>
        <end position="121"/>
    </location>
</feature>
<proteinExistence type="predicted"/>
<evidence type="ECO:0000256" key="1">
    <source>
        <dbReference type="SAM" id="Phobius"/>
    </source>
</evidence>
<evidence type="ECO:0000313" key="4">
    <source>
        <dbReference type="Proteomes" id="UP000665043"/>
    </source>
</evidence>
<dbReference type="InterPro" id="IPR025007">
    <property type="entry name" value="DUF3899"/>
</dbReference>
<gene>
    <name evidence="3" type="ORF">ERJ70_15660</name>
</gene>
<protein>
    <submittedName>
        <fullName evidence="3">DUF3899 domain-containing protein</fullName>
    </submittedName>
</protein>
<accession>A0ABX7W0T3</accession>
<evidence type="ECO:0000313" key="3">
    <source>
        <dbReference type="EMBL" id="QTN00603.1"/>
    </source>
</evidence>
<dbReference type="RefSeq" id="WP_209365736.1">
    <property type="nucleotide sequence ID" value="NZ_CP046956.1"/>
</dbReference>
<feature type="domain" description="DUF3899" evidence="2">
    <location>
        <begin position="30"/>
        <end position="120"/>
    </location>
</feature>
<keyword evidence="4" id="KW-1185">Reference proteome</keyword>
<evidence type="ECO:0000259" key="2">
    <source>
        <dbReference type="Pfam" id="PF13038"/>
    </source>
</evidence>
<dbReference type="EMBL" id="CP046956">
    <property type="protein sequence ID" value="QTN00603.1"/>
    <property type="molecule type" value="Genomic_DNA"/>
</dbReference>
<dbReference type="Pfam" id="PF13038">
    <property type="entry name" value="DUF3899"/>
    <property type="match status" value="1"/>
</dbReference>
<keyword evidence="1" id="KW-0812">Transmembrane</keyword>
<name>A0ABX7W0T3_9BACI</name>
<keyword evidence="1" id="KW-1133">Transmembrane helix</keyword>
<organism evidence="3 4">
    <name type="scientific">Sediminibacillus dalangtanensis</name>
    <dbReference type="NCBI Taxonomy" id="2729421"/>
    <lineage>
        <taxon>Bacteria</taxon>
        <taxon>Bacillati</taxon>
        <taxon>Bacillota</taxon>
        <taxon>Bacilli</taxon>
        <taxon>Bacillales</taxon>
        <taxon>Bacillaceae</taxon>
        <taxon>Sediminibacillus</taxon>
    </lineage>
</organism>
<sequence>MKAKLLLFFISMAAWIGTKYLLSFRLLEWVNLTFSIGLLLLILAAVTAILQTGFLSPFFKGFRLIGASLGSKSHAMERTDAYLAEDCELQDFRQKTIQLVGQSSLATGAASLLVSIIGLFFL</sequence>
<feature type="transmembrane region" description="Helical" evidence="1">
    <location>
        <begin position="33"/>
        <end position="55"/>
    </location>
</feature>
<reference evidence="3 4" key="1">
    <citation type="submission" date="2019-12" db="EMBL/GenBank/DDBJ databases">
        <title>The whole genome sequencing of a strain isolated from a Mars analog, Dalangtan Playa.</title>
        <authorList>
            <person name="Huang T."/>
        </authorList>
    </citation>
    <scope>NUCLEOTIDE SEQUENCE [LARGE SCALE GENOMIC DNA]</scope>
    <source>
        <strain evidence="3 4">DP4-553-S</strain>
    </source>
</reference>
<dbReference type="Proteomes" id="UP000665043">
    <property type="component" value="Chromosome"/>
</dbReference>